<reference evidence="1" key="1">
    <citation type="journal article" date="2020" name="bioRxiv">
        <title>Whole genome comparisons of ergot fungi reveals the divergence and evolution of species within the genus Claviceps are the result of varying mechanisms driving genome evolution and host range expansion.</title>
        <authorList>
            <person name="Wyka S.A."/>
            <person name="Mondo S.J."/>
            <person name="Liu M."/>
            <person name="Dettman J."/>
            <person name="Nalam V."/>
            <person name="Broders K.D."/>
        </authorList>
    </citation>
    <scope>NUCLEOTIDE SEQUENCE</scope>
    <source>
        <strain evidence="1">CCC 489</strain>
    </source>
</reference>
<comment type="caution">
    <text evidence="1">The sequence shown here is derived from an EMBL/GenBank/DDBJ whole genome shotgun (WGS) entry which is preliminary data.</text>
</comment>
<keyword evidence="2" id="KW-1185">Reference proteome</keyword>
<name>A0A8K0NKT0_9HYPO</name>
<dbReference type="OrthoDB" id="5422293at2759"/>
<accession>A0A8K0NKT0</accession>
<proteinExistence type="predicted"/>
<dbReference type="Proteomes" id="UP000811619">
    <property type="component" value="Unassembled WGS sequence"/>
</dbReference>
<evidence type="ECO:0000313" key="2">
    <source>
        <dbReference type="Proteomes" id="UP000811619"/>
    </source>
</evidence>
<organism evidence="1 2">
    <name type="scientific">Claviceps africana</name>
    <dbReference type="NCBI Taxonomy" id="83212"/>
    <lineage>
        <taxon>Eukaryota</taxon>
        <taxon>Fungi</taxon>
        <taxon>Dikarya</taxon>
        <taxon>Ascomycota</taxon>
        <taxon>Pezizomycotina</taxon>
        <taxon>Sordariomycetes</taxon>
        <taxon>Hypocreomycetidae</taxon>
        <taxon>Hypocreales</taxon>
        <taxon>Clavicipitaceae</taxon>
        <taxon>Claviceps</taxon>
    </lineage>
</organism>
<dbReference type="EMBL" id="SRPY01000107">
    <property type="protein sequence ID" value="KAG5928608.1"/>
    <property type="molecule type" value="Genomic_DNA"/>
</dbReference>
<evidence type="ECO:0000313" key="1">
    <source>
        <dbReference type="EMBL" id="KAG5928608.1"/>
    </source>
</evidence>
<sequence length="252" mass="29952">MGRLLELLVYLWNFRYLPLKYRWPLIKLRRRLVPTSTGLGLRYALRHARALKHPPEPHPYLFVLRLLWPFPSWHFPASLPDPPRRIMADPGSITCQGRDWMYLRSMYLWEARDTPQRCFYRLYQAFCAADGHMISYETEYFWRKSSPRWAVANIPDPRCEDLEQYAVMASLAEVLAESFTWRLNLGLRRTDTPCVNFDREPPPFEPEVCPTWTASVPPLSNKLLIHEDEDVYFDSPLHRRNIYMATGHFYTV</sequence>
<dbReference type="AlphaFoldDB" id="A0A8K0NKT0"/>
<protein>
    <submittedName>
        <fullName evidence="1">Uncharacterized protein</fullName>
    </submittedName>
</protein>
<gene>
    <name evidence="1" type="ORF">E4U42_000322</name>
</gene>